<evidence type="ECO:0000256" key="1">
    <source>
        <dbReference type="SAM" id="MobiDB-lite"/>
    </source>
</evidence>
<dbReference type="HOGENOM" id="CLU_1897252_0_0_1"/>
<dbReference type="GeneID" id="10530422"/>
<organism evidence="2 3">
    <name type="scientific">Puccinia graminis f. sp. tritici (strain CRL 75-36-700-3 / race SCCL)</name>
    <name type="common">Black stem rust fungus</name>
    <dbReference type="NCBI Taxonomy" id="418459"/>
    <lineage>
        <taxon>Eukaryota</taxon>
        <taxon>Fungi</taxon>
        <taxon>Dikarya</taxon>
        <taxon>Basidiomycota</taxon>
        <taxon>Pucciniomycotina</taxon>
        <taxon>Pucciniomycetes</taxon>
        <taxon>Pucciniales</taxon>
        <taxon>Pucciniaceae</taxon>
        <taxon>Puccinia</taxon>
    </lineage>
</organism>
<evidence type="ECO:0000313" key="2">
    <source>
        <dbReference type="EMBL" id="EFP90525.1"/>
    </source>
</evidence>
<dbReference type="VEuPathDB" id="FungiDB:PGTG_16551"/>
<keyword evidence="3" id="KW-1185">Reference proteome</keyword>
<reference key="1">
    <citation type="submission" date="2007-01" db="EMBL/GenBank/DDBJ databases">
        <title>The Genome Sequence of Puccinia graminis f. sp. tritici Strain CRL 75-36-700-3.</title>
        <authorList>
            <consortium name="The Broad Institute Genome Sequencing Platform"/>
            <person name="Birren B."/>
            <person name="Lander E."/>
            <person name="Galagan J."/>
            <person name="Nusbaum C."/>
            <person name="Devon K."/>
            <person name="Cuomo C."/>
            <person name="Jaffe D."/>
            <person name="Butler J."/>
            <person name="Alvarez P."/>
            <person name="Gnerre S."/>
            <person name="Grabherr M."/>
            <person name="Mauceli E."/>
            <person name="Brockman W."/>
            <person name="Young S."/>
            <person name="LaButti K."/>
            <person name="Sykes S."/>
            <person name="DeCaprio D."/>
            <person name="Crawford M."/>
            <person name="Koehrsen M."/>
            <person name="Engels R."/>
            <person name="Montgomery P."/>
            <person name="Pearson M."/>
            <person name="Howarth C."/>
            <person name="Larson L."/>
            <person name="White J."/>
            <person name="Zeng Q."/>
            <person name="Kodira C."/>
            <person name="Yandava C."/>
            <person name="Alvarado L."/>
            <person name="O'Leary S."/>
            <person name="Szabo L."/>
            <person name="Dean R."/>
            <person name="Schein J."/>
        </authorList>
    </citation>
    <scope>NUCLEOTIDE SEQUENCE</scope>
    <source>
        <strain>CRL 75-36-700-3</strain>
    </source>
</reference>
<evidence type="ECO:0000313" key="3">
    <source>
        <dbReference type="Proteomes" id="UP000008783"/>
    </source>
</evidence>
<accession>E3L1V0</accession>
<feature type="region of interest" description="Disordered" evidence="1">
    <location>
        <begin position="109"/>
        <end position="134"/>
    </location>
</feature>
<dbReference type="KEGG" id="pgr:PGTG_16551"/>
<dbReference type="AlphaFoldDB" id="E3L1V0"/>
<dbReference type="InParanoid" id="E3L1V0"/>
<sequence length="134" mass="14506">MRRATVDDRDRPTRIALVRSRTSAELPSRTGPAIEKSSGPVQAIRRATPDGKDTSSGVYLYSLSKFRPSLQKTCPVKLHPLYRSELCVAGAGPPSGAALYRWPGRVIPISQPSPSPPSLQFPYSSPMTSPQTEG</sequence>
<dbReference type="Proteomes" id="UP000008783">
    <property type="component" value="Unassembled WGS sequence"/>
</dbReference>
<dbReference type="EMBL" id="DS178334">
    <property type="protein sequence ID" value="EFP90525.1"/>
    <property type="molecule type" value="Genomic_DNA"/>
</dbReference>
<proteinExistence type="predicted"/>
<name>E3L1V0_PUCGT</name>
<gene>
    <name evidence="2" type="ORF">PGTG_16551</name>
</gene>
<feature type="region of interest" description="Disordered" evidence="1">
    <location>
        <begin position="21"/>
        <end position="40"/>
    </location>
</feature>
<dbReference type="RefSeq" id="XP_003334944.1">
    <property type="nucleotide sequence ID" value="XM_003334896.1"/>
</dbReference>
<reference evidence="3" key="2">
    <citation type="journal article" date="2011" name="Proc. Natl. Acad. Sci. U.S.A.">
        <title>Obligate biotrophy features unraveled by the genomic analysis of rust fungi.</title>
        <authorList>
            <person name="Duplessis S."/>
            <person name="Cuomo C.A."/>
            <person name="Lin Y.-C."/>
            <person name="Aerts A."/>
            <person name="Tisserant E."/>
            <person name="Veneault-Fourrey C."/>
            <person name="Joly D.L."/>
            <person name="Hacquard S."/>
            <person name="Amselem J."/>
            <person name="Cantarel B.L."/>
            <person name="Chiu R."/>
            <person name="Coutinho P.M."/>
            <person name="Feau N."/>
            <person name="Field M."/>
            <person name="Frey P."/>
            <person name="Gelhaye E."/>
            <person name="Goldberg J."/>
            <person name="Grabherr M.G."/>
            <person name="Kodira C.D."/>
            <person name="Kohler A."/>
            <person name="Kuees U."/>
            <person name="Lindquist E.A."/>
            <person name="Lucas S.M."/>
            <person name="Mago R."/>
            <person name="Mauceli E."/>
            <person name="Morin E."/>
            <person name="Murat C."/>
            <person name="Pangilinan J.L."/>
            <person name="Park R."/>
            <person name="Pearson M."/>
            <person name="Quesneville H."/>
            <person name="Rouhier N."/>
            <person name="Sakthikumar S."/>
            <person name="Salamov A.A."/>
            <person name="Schmutz J."/>
            <person name="Selles B."/>
            <person name="Shapiro H."/>
            <person name="Tanguay P."/>
            <person name="Tuskan G.A."/>
            <person name="Henrissat B."/>
            <person name="Van de Peer Y."/>
            <person name="Rouze P."/>
            <person name="Ellis J.G."/>
            <person name="Dodds P.N."/>
            <person name="Schein J.E."/>
            <person name="Zhong S."/>
            <person name="Hamelin R.C."/>
            <person name="Grigoriev I.V."/>
            <person name="Szabo L.J."/>
            <person name="Martin F."/>
        </authorList>
    </citation>
    <scope>NUCLEOTIDE SEQUENCE [LARGE SCALE GENOMIC DNA]</scope>
    <source>
        <strain evidence="3">CRL 75-36-700-3 / race SCCL</strain>
    </source>
</reference>
<protein>
    <submittedName>
        <fullName evidence="2">Uncharacterized protein</fullName>
    </submittedName>
</protein>